<proteinExistence type="predicted"/>
<protein>
    <submittedName>
        <fullName evidence="1">Uncharacterized protein</fullName>
    </submittedName>
</protein>
<name>A0AAE3LNT4_9FIRM</name>
<sequence>MRYNNEVFVKYRIDKDSIVFWASDINENISAAKVLNEFLYDFSKGKKIFFHGYRLPEEHLSQIVDTKVILEKSEIINDPFNIFLRLSDAKININHFDCACESMIYYFDNKVNWTDFLATSIISQPQKYIKEGILIAYFASVDQGADYWFECSKDYKENVLILLRTLTALGCRVKQVSHLSFPYN</sequence>
<dbReference type="Proteomes" id="UP001208131">
    <property type="component" value="Unassembled WGS sequence"/>
</dbReference>
<accession>A0AAE3LNT4</accession>
<gene>
    <name evidence="1" type="ORF">OCV57_13860</name>
</gene>
<organism evidence="1 2">
    <name type="scientific">Hominimerdicola aceti</name>
    <dbReference type="NCBI Taxonomy" id="2981726"/>
    <lineage>
        <taxon>Bacteria</taxon>
        <taxon>Bacillati</taxon>
        <taxon>Bacillota</taxon>
        <taxon>Clostridia</taxon>
        <taxon>Eubacteriales</taxon>
        <taxon>Oscillospiraceae</taxon>
        <taxon>Hominimerdicola</taxon>
    </lineage>
</organism>
<keyword evidence="2" id="KW-1185">Reference proteome</keyword>
<evidence type="ECO:0000313" key="1">
    <source>
        <dbReference type="EMBL" id="MCU6706996.1"/>
    </source>
</evidence>
<comment type="caution">
    <text evidence="1">The sequence shown here is derived from an EMBL/GenBank/DDBJ whole genome shotgun (WGS) entry which is preliminary data.</text>
</comment>
<reference evidence="1 2" key="1">
    <citation type="journal article" date="2021" name="ISME Commun">
        <title>Automated analysis of genomic sequences facilitates high-throughput and comprehensive description of bacteria.</title>
        <authorList>
            <person name="Hitch T.C.A."/>
        </authorList>
    </citation>
    <scope>NUCLEOTIDE SEQUENCE [LARGE SCALE GENOMIC DNA]</scope>
    <source>
        <strain evidence="1 2">Sanger_31</strain>
    </source>
</reference>
<evidence type="ECO:0000313" key="2">
    <source>
        <dbReference type="Proteomes" id="UP001208131"/>
    </source>
</evidence>
<dbReference type="RefSeq" id="WP_267302034.1">
    <property type="nucleotide sequence ID" value="NZ_JAOQJZ010000022.1"/>
</dbReference>
<dbReference type="AlphaFoldDB" id="A0AAE3LNT4"/>
<dbReference type="EMBL" id="JAOQJZ010000022">
    <property type="protein sequence ID" value="MCU6706996.1"/>
    <property type="molecule type" value="Genomic_DNA"/>
</dbReference>